<comment type="caution">
    <text evidence="12">The sequence shown here is derived from an EMBL/GenBank/DDBJ whole genome shotgun (WGS) entry which is preliminary data.</text>
</comment>
<dbReference type="Gene3D" id="1.10.10.10">
    <property type="entry name" value="Winged helix-like DNA-binding domain superfamily/Winged helix DNA-binding domain"/>
    <property type="match status" value="1"/>
</dbReference>
<dbReference type="GO" id="GO:0000976">
    <property type="term" value="F:transcription cis-regulatory region binding"/>
    <property type="evidence" value="ECO:0007669"/>
    <property type="project" value="TreeGrafter"/>
</dbReference>
<organism evidence="12 13">
    <name type="scientific">Pseudobacteroides cellulosolvens ATCC 35603 = DSM 2933</name>
    <dbReference type="NCBI Taxonomy" id="398512"/>
    <lineage>
        <taxon>Bacteria</taxon>
        <taxon>Bacillati</taxon>
        <taxon>Bacillota</taxon>
        <taxon>Clostridia</taxon>
        <taxon>Eubacteriales</taxon>
        <taxon>Oscillospiraceae</taxon>
        <taxon>Pseudobacteroides</taxon>
    </lineage>
</organism>
<keyword evidence="5 9" id="KW-0238">DNA-binding</keyword>
<dbReference type="SMART" id="SM00862">
    <property type="entry name" value="Trans_reg_C"/>
    <property type="match status" value="1"/>
</dbReference>
<comment type="function">
    <text evidence="7">May play the central regulatory role in sporulation. It may be an element of the effector pathway responsible for the activation of sporulation genes in response to nutritional stress. Spo0A may act in concert with spo0H (a sigma factor) to control the expression of some genes that are critical to the sporulation process.</text>
</comment>
<dbReference type="InterPro" id="IPR001789">
    <property type="entry name" value="Sig_transdc_resp-reg_receiver"/>
</dbReference>
<evidence type="ECO:0000256" key="2">
    <source>
        <dbReference type="ARBA" id="ARBA00022553"/>
    </source>
</evidence>
<dbReference type="Gene3D" id="6.10.250.690">
    <property type="match status" value="1"/>
</dbReference>
<evidence type="ECO:0000256" key="4">
    <source>
        <dbReference type="ARBA" id="ARBA00023015"/>
    </source>
</evidence>
<dbReference type="Gene3D" id="3.40.50.2300">
    <property type="match status" value="1"/>
</dbReference>
<dbReference type="InterPro" id="IPR001867">
    <property type="entry name" value="OmpR/PhoB-type_DNA-bd"/>
</dbReference>
<dbReference type="GO" id="GO:0005829">
    <property type="term" value="C:cytosol"/>
    <property type="evidence" value="ECO:0007669"/>
    <property type="project" value="TreeGrafter"/>
</dbReference>
<feature type="DNA-binding region" description="OmpR/PhoB-type" evidence="9">
    <location>
        <begin position="133"/>
        <end position="231"/>
    </location>
</feature>
<dbReference type="PATRIC" id="fig|398512.5.peg.5098"/>
<dbReference type="CDD" id="cd00383">
    <property type="entry name" value="trans_reg_C"/>
    <property type="match status" value="1"/>
</dbReference>
<evidence type="ECO:0000259" key="11">
    <source>
        <dbReference type="PROSITE" id="PS51755"/>
    </source>
</evidence>
<sequence length="231" mass="26399">MNNKLIYVVDDEQNIRDLICAYLKKESFETRSFQDGESALEAFKSGASDMLIIDIMMPGMDGYSLCRKIRETSDVPIIMVSARDEEIDRILGLELGSDDYISKPFSPRELVARVKTVFRRFKPDQATATEQSPNKIICADLVIFPDERKILTGQSEIELTNKEYELLTFMVMNKNKAFTREQLISSIWGYDYIGDNRAIDDLVKKVRKKLSSKGSNLEITTVWGYGYKICG</sequence>
<dbReference type="STRING" id="398512.Bccel_4862"/>
<evidence type="ECO:0000256" key="8">
    <source>
        <dbReference type="PROSITE-ProRule" id="PRU00169"/>
    </source>
</evidence>
<keyword evidence="2 8" id="KW-0597">Phosphoprotein</keyword>
<name>A0A0L6JUT8_9FIRM</name>
<protein>
    <recommendedName>
        <fullName evidence="1">Stage 0 sporulation protein A homolog</fullName>
    </recommendedName>
</protein>
<evidence type="ECO:0000256" key="6">
    <source>
        <dbReference type="ARBA" id="ARBA00023163"/>
    </source>
</evidence>
<dbReference type="PROSITE" id="PS51755">
    <property type="entry name" value="OMPR_PHOB"/>
    <property type="match status" value="1"/>
</dbReference>
<keyword evidence="4" id="KW-0805">Transcription regulation</keyword>
<evidence type="ECO:0000256" key="7">
    <source>
        <dbReference type="ARBA" id="ARBA00024867"/>
    </source>
</evidence>
<keyword evidence="6" id="KW-0804">Transcription</keyword>
<dbReference type="GO" id="GO:0000156">
    <property type="term" value="F:phosphorelay response regulator activity"/>
    <property type="evidence" value="ECO:0007669"/>
    <property type="project" value="TreeGrafter"/>
</dbReference>
<dbReference type="PANTHER" id="PTHR48111:SF24">
    <property type="entry name" value="TRANSCRIPTIONAL REGULATORY PROTEIN CSSR"/>
    <property type="match status" value="1"/>
</dbReference>
<accession>A0A0L6JUT8</accession>
<feature type="domain" description="Response regulatory" evidence="10">
    <location>
        <begin position="5"/>
        <end position="118"/>
    </location>
</feature>
<keyword evidence="3" id="KW-0902">Two-component regulatory system</keyword>
<dbReference type="Proteomes" id="UP000036923">
    <property type="component" value="Unassembled WGS sequence"/>
</dbReference>
<dbReference type="SMART" id="SM00448">
    <property type="entry name" value="REC"/>
    <property type="match status" value="1"/>
</dbReference>
<dbReference type="SUPFAM" id="SSF52172">
    <property type="entry name" value="CheY-like"/>
    <property type="match status" value="1"/>
</dbReference>
<evidence type="ECO:0000256" key="5">
    <source>
        <dbReference type="ARBA" id="ARBA00023125"/>
    </source>
</evidence>
<feature type="modified residue" description="4-aspartylphosphate" evidence="8">
    <location>
        <position position="54"/>
    </location>
</feature>
<dbReference type="OrthoDB" id="9790454at2"/>
<evidence type="ECO:0000256" key="1">
    <source>
        <dbReference type="ARBA" id="ARBA00018672"/>
    </source>
</evidence>
<dbReference type="FunFam" id="3.40.50.2300:FF:000001">
    <property type="entry name" value="DNA-binding response regulator PhoB"/>
    <property type="match status" value="1"/>
</dbReference>
<dbReference type="GO" id="GO:0032993">
    <property type="term" value="C:protein-DNA complex"/>
    <property type="evidence" value="ECO:0007669"/>
    <property type="project" value="TreeGrafter"/>
</dbReference>
<evidence type="ECO:0000256" key="3">
    <source>
        <dbReference type="ARBA" id="ARBA00023012"/>
    </source>
</evidence>
<dbReference type="PROSITE" id="PS50110">
    <property type="entry name" value="RESPONSE_REGULATORY"/>
    <property type="match status" value="1"/>
</dbReference>
<evidence type="ECO:0000313" key="13">
    <source>
        <dbReference type="Proteomes" id="UP000036923"/>
    </source>
</evidence>
<dbReference type="InterPro" id="IPR011006">
    <property type="entry name" value="CheY-like_superfamily"/>
</dbReference>
<dbReference type="eggNOG" id="COG0745">
    <property type="taxonomic scope" value="Bacteria"/>
</dbReference>
<dbReference type="Pfam" id="PF00486">
    <property type="entry name" value="Trans_reg_C"/>
    <property type="match status" value="1"/>
</dbReference>
<keyword evidence="13" id="KW-1185">Reference proteome</keyword>
<dbReference type="GO" id="GO:0006355">
    <property type="term" value="P:regulation of DNA-templated transcription"/>
    <property type="evidence" value="ECO:0007669"/>
    <property type="project" value="InterPro"/>
</dbReference>
<feature type="domain" description="OmpR/PhoB-type" evidence="11">
    <location>
        <begin position="133"/>
        <end position="231"/>
    </location>
</feature>
<dbReference type="InterPro" id="IPR036388">
    <property type="entry name" value="WH-like_DNA-bd_sf"/>
</dbReference>
<evidence type="ECO:0000256" key="9">
    <source>
        <dbReference type="PROSITE-ProRule" id="PRU01091"/>
    </source>
</evidence>
<gene>
    <name evidence="12" type="ORF">Bccel_4862</name>
</gene>
<evidence type="ECO:0000259" key="10">
    <source>
        <dbReference type="PROSITE" id="PS50110"/>
    </source>
</evidence>
<evidence type="ECO:0000313" key="12">
    <source>
        <dbReference type="EMBL" id="KNY29588.1"/>
    </source>
</evidence>
<dbReference type="Pfam" id="PF00072">
    <property type="entry name" value="Response_reg"/>
    <property type="match status" value="1"/>
</dbReference>
<dbReference type="PANTHER" id="PTHR48111">
    <property type="entry name" value="REGULATOR OF RPOS"/>
    <property type="match status" value="1"/>
</dbReference>
<dbReference type="InterPro" id="IPR016032">
    <property type="entry name" value="Sig_transdc_resp-reg_C-effctor"/>
</dbReference>
<proteinExistence type="predicted"/>
<dbReference type="AlphaFoldDB" id="A0A0L6JUT8"/>
<dbReference type="RefSeq" id="WP_036935294.1">
    <property type="nucleotide sequence ID" value="NZ_JQKC01000001.1"/>
</dbReference>
<dbReference type="SUPFAM" id="SSF46894">
    <property type="entry name" value="C-terminal effector domain of the bipartite response regulators"/>
    <property type="match status" value="1"/>
</dbReference>
<dbReference type="InterPro" id="IPR039420">
    <property type="entry name" value="WalR-like"/>
</dbReference>
<reference evidence="13" key="1">
    <citation type="submission" date="2015-07" db="EMBL/GenBank/DDBJ databases">
        <title>Near-Complete Genome Sequence of the Cellulolytic Bacterium Bacteroides (Pseudobacteroides) cellulosolvens ATCC 35603.</title>
        <authorList>
            <person name="Dassa B."/>
            <person name="Utturkar S.M."/>
            <person name="Klingeman D.M."/>
            <person name="Hurt R.A."/>
            <person name="Keller M."/>
            <person name="Xu J."/>
            <person name="Reddy Y.H.K."/>
            <person name="Borovok I."/>
            <person name="Grinberg I.R."/>
            <person name="Lamed R."/>
            <person name="Zhivin O."/>
            <person name="Bayer E.A."/>
            <person name="Brown S.D."/>
        </authorList>
    </citation>
    <scope>NUCLEOTIDE SEQUENCE [LARGE SCALE GENOMIC DNA]</scope>
    <source>
        <strain evidence="13">DSM 2933</strain>
    </source>
</reference>
<dbReference type="EMBL" id="LGTC01000001">
    <property type="protein sequence ID" value="KNY29588.1"/>
    <property type="molecule type" value="Genomic_DNA"/>
</dbReference>